<dbReference type="AlphaFoldDB" id="A0A6B1DV19"/>
<dbReference type="SUPFAM" id="SSF53041">
    <property type="entry name" value="Resolvase-like"/>
    <property type="match status" value="1"/>
</dbReference>
<dbReference type="InterPro" id="IPR036162">
    <property type="entry name" value="Resolvase-like_N_sf"/>
</dbReference>
<name>A0A6B1DV19_9CHLR</name>
<evidence type="ECO:0000256" key="3">
    <source>
        <dbReference type="ARBA" id="ARBA00023125"/>
    </source>
</evidence>
<feature type="domain" description="Resolvase/invertase-type recombinase catalytic" evidence="7">
    <location>
        <begin position="1"/>
        <end position="136"/>
    </location>
</feature>
<dbReference type="InterPro" id="IPR006118">
    <property type="entry name" value="Recombinase_CS"/>
</dbReference>
<dbReference type="SMART" id="SM00857">
    <property type="entry name" value="Resolvase"/>
    <property type="match status" value="1"/>
</dbReference>
<protein>
    <submittedName>
        <fullName evidence="8">Recombinase family protein</fullName>
    </submittedName>
</protein>
<keyword evidence="4" id="KW-0233">DNA recombination</keyword>
<reference evidence="8" key="1">
    <citation type="submission" date="2019-09" db="EMBL/GenBank/DDBJ databases">
        <title>Characterisation of the sponge microbiome using genome-centric metagenomics.</title>
        <authorList>
            <person name="Engelberts J.P."/>
            <person name="Robbins S.J."/>
            <person name="De Goeij J.M."/>
            <person name="Aranda M."/>
            <person name="Bell S.C."/>
            <person name="Webster N.S."/>
        </authorList>
    </citation>
    <scope>NUCLEOTIDE SEQUENCE</scope>
    <source>
        <strain evidence="8">SB0662_bin_9</strain>
    </source>
</reference>
<dbReference type="SUPFAM" id="SSF46689">
    <property type="entry name" value="Homeodomain-like"/>
    <property type="match status" value="1"/>
</dbReference>
<dbReference type="Gene3D" id="1.10.10.60">
    <property type="entry name" value="Homeodomain-like"/>
    <property type="match status" value="1"/>
</dbReference>
<organism evidence="8">
    <name type="scientific">Caldilineaceae bacterium SB0662_bin_9</name>
    <dbReference type="NCBI Taxonomy" id="2605258"/>
    <lineage>
        <taxon>Bacteria</taxon>
        <taxon>Bacillati</taxon>
        <taxon>Chloroflexota</taxon>
        <taxon>Caldilineae</taxon>
        <taxon>Caldilineales</taxon>
        <taxon>Caldilineaceae</taxon>
    </lineage>
</organism>
<dbReference type="PROSITE" id="PS00398">
    <property type="entry name" value="RECOMBINASES_2"/>
    <property type="match status" value="1"/>
</dbReference>
<dbReference type="PANTHER" id="PTHR30461:SF2">
    <property type="entry name" value="SERINE RECOMBINASE PINE-RELATED"/>
    <property type="match status" value="1"/>
</dbReference>
<keyword evidence="2" id="KW-0229">DNA integration</keyword>
<dbReference type="FunFam" id="3.40.50.1390:FF:000001">
    <property type="entry name" value="DNA recombinase"/>
    <property type="match status" value="1"/>
</dbReference>
<dbReference type="GO" id="GO:0015074">
    <property type="term" value="P:DNA integration"/>
    <property type="evidence" value="ECO:0007669"/>
    <property type="project" value="UniProtKB-KW"/>
</dbReference>
<evidence type="ECO:0000259" key="7">
    <source>
        <dbReference type="PROSITE" id="PS51736"/>
    </source>
</evidence>
<dbReference type="PANTHER" id="PTHR30461">
    <property type="entry name" value="DNA-INVERTASE FROM LAMBDOID PROPHAGE"/>
    <property type="match status" value="1"/>
</dbReference>
<comment type="caution">
    <text evidence="8">The sequence shown here is derived from an EMBL/GenBank/DDBJ whole genome shotgun (WGS) entry which is preliminary data.</text>
</comment>
<dbReference type="PROSITE" id="PS51736">
    <property type="entry name" value="RECOMBINASES_3"/>
    <property type="match status" value="1"/>
</dbReference>
<dbReference type="CDD" id="cd03768">
    <property type="entry name" value="SR_ResInv"/>
    <property type="match status" value="1"/>
</dbReference>
<dbReference type="InterPro" id="IPR006120">
    <property type="entry name" value="Resolvase_HTH_dom"/>
</dbReference>
<dbReference type="Gene3D" id="3.40.50.1390">
    <property type="entry name" value="Resolvase, N-terminal catalytic domain"/>
    <property type="match status" value="1"/>
</dbReference>
<dbReference type="Pfam" id="PF00239">
    <property type="entry name" value="Resolvase"/>
    <property type="match status" value="1"/>
</dbReference>
<accession>A0A6B1DV19</accession>
<sequence length="194" mass="21637">MRFGYARVSTHDQHHDLQLDALAQAGCERIFTDSCSGSTACADRPELQQLRAQLRAGDVIVIWKLDRLGRNLRDLLTFVSDLEGDGIEFISLTEQMDTTTMMGRLVFQIFGALAEYERSLISERTKAGLASARARGRKGGRGRKFGDAQVRRAAELMRAGQLTVDEICATMGIGRTTLYRYITPEGDIRPEPRP</sequence>
<keyword evidence="3" id="KW-0238">DNA-binding</keyword>
<dbReference type="EMBL" id="VXPY01000078">
    <property type="protein sequence ID" value="MYD90846.1"/>
    <property type="molecule type" value="Genomic_DNA"/>
</dbReference>
<dbReference type="GO" id="GO:0003677">
    <property type="term" value="F:DNA binding"/>
    <property type="evidence" value="ECO:0007669"/>
    <property type="project" value="UniProtKB-KW"/>
</dbReference>
<evidence type="ECO:0000256" key="5">
    <source>
        <dbReference type="PIRSR" id="PIRSR606118-50"/>
    </source>
</evidence>
<evidence type="ECO:0000256" key="2">
    <source>
        <dbReference type="ARBA" id="ARBA00022908"/>
    </source>
</evidence>
<dbReference type="Pfam" id="PF02796">
    <property type="entry name" value="HTH_7"/>
    <property type="match status" value="1"/>
</dbReference>
<evidence type="ECO:0000256" key="4">
    <source>
        <dbReference type="ARBA" id="ARBA00023172"/>
    </source>
</evidence>
<dbReference type="InterPro" id="IPR009057">
    <property type="entry name" value="Homeodomain-like_sf"/>
</dbReference>
<dbReference type="InterPro" id="IPR006119">
    <property type="entry name" value="Resolv_N"/>
</dbReference>
<evidence type="ECO:0000256" key="1">
    <source>
        <dbReference type="ARBA" id="ARBA00009913"/>
    </source>
</evidence>
<gene>
    <name evidence="8" type="ORF">F4Y08_11000</name>
</gene>
<evidence type="ECO:0000313" key="8">
    <source>
        <dbReference type="EMBL" id="MYD90846.1"/>
    </source>
</evidence>
<proteinExistence type="inferred from homology"/>
<feature type="active site" description="O-(5'-phospho-DNA)-serine intermediate" evidence="5 6">
    <location>
        <position position="9"/>
    </location>
</feature>
<dbReference type="GO" id="GO:0000150">
    <property type="term" value="F:DNA strand exchange activity"/>
    <property type="evidence" value="ECO:0007669"/>
    <property type="project" value="InterPro"/>
</dbReference>
<evidence type="ECO:0000256" key="6">
    <source>
        <dbReference type="PROSITE-ProRule" id="PRU10137"/>
    </source>
</evidence>
<dbReference type="PROSITE" id="PS00397">
    <property type="entry name" value="RECOMBINASES_1"/>
    <property type="match status" value="1"/>
</dbReference>
<dbReference type="InterPro" id="IPR050639">
    <property type="entry name" value="SSR_resolvase"/>
</dbReference>
<comment type="similarity">
    <text evidence="1">Belongs to the site-specific recombinase resolvase family.</text>
</comment>